<feature type="region of interest" description="Disordered" evidence="3">
    <location>
        <begin position="47"/>
        <end position="89"/>
    </location>
</feature>
<dbReference type="GO" id="GO:0032259">
    <property type="term" value="P:methylation"/>
    <property type="evidence" value="ECO:0007669"/>
    <property type="project" value="UniProtKB-KW"/>
</dbReference>
<comment type="caution">
    <text evidence="5">The sequence shown here is derived from an EMBL/GenBank/DDBJ whole genome shotgun (WGS) entry which is preliminary data.</text>
</comment>
<dbReference type="InterPro" id="IPR013123">
    <property type="entry name" value="SpoU_subst-bd"/>
</dbReference>
<dbReference type="GO" id="GO:0008173">
    <property type="term" value="F:RNA methyltransferase activity"/>
    <property type="evidence" value="ECO:0007669"/>
    <property type="project" value="InterPro"/>
</dbReference>
<gene>
    <name evidence="5" type="ORF">PPYR_12342</name>
</gene>
<dbReference type="InterPro" id="IPR051259">
    <property type="entry name" value="rRNA_Methyltransferase"/>
</dbReference>
<dbReference type="Gene3D" id="3.40.1280.10">
    <property type="match status" value="1"/>
</dbReference>
<dbReference type="InParanoid" id="A0A5N4ADV1"/>
<feature type="domain" description="RNA 2-O ribose methyltransferase substrate binding" evidence="4">
    <location>
        <begin position="141"/>
        <end position="213"/>
    </location>
</feature>
<feature type="compositionally biased region" description="Pro residues" evidence="3">
    <location>
        <begin position="55"/>
        <end position="70"/>
    </location>
</feature>
<name>A0A5N4ADV1_PHOPY</name>
<keyword evidence="2" id="KW-0808">Transferase</keyword>
<dbReference type="Proteomes" id="UP000327044">
    <property type="component" value="Unassembled WGS sequence"/>
</dbReference>
<evidence type="ECO:0000313" key="5">
    <source>
        <dbReference type="EMBL" id="KAB0795503.1"/>
    </source>
</evidence>
<accession>A0A5N4ADV1</accession>
<keyword evidence="1" id="KW-0489">Methyltransferase</keyword>
<dbReference type="Pfam" id="PF00588">
    <property type="entry name" value="SpoU_methylase"/>
    <property type="match status" value="1"/>
</dbReference>
<dbReference type="OrthoDB" id="270651at2759"/>
<evidence type="ECO:0000313" key="6">
    <source>
        <dbReference type="Proteomes" id="UP000327044"/>
    </source>
</evidence>
<dbReference type="InterPro" id="IPR029026">
    <property type="entry name" value="tRNA_m1G_MTases_N"/>
</dbReference>
<dbReference type="InterPro" id="IPR001537">
    <property type="entry name" value="SpoU_MeTrfase"/>
</dbReference>
<evidence type="ECO:0000256" key="1">
    <source>
        <dbReference type="ARBA" id="ARBA00022603"/>
    </source>
</evidence>
<proteinExistence type="predicted"/>
<organism evidence="5 6">
    <name type="scientific">Photinus pyralis</name>
    <name type="common">Common eastern firefly</name>
    <name type="synonym">Lampyris pyralis</name>
    <dbReference type="NCBI Taxonomy" id="7054"/>
    <lineage>
        <taxon>Eukaryota</taxon>
        <taxon>Metazoa</taxon>
        <taxon>Ecdysozoa</taxon>
        <taxon>Arthropoda</taxon>
        <taxon>Hexapoda</taxon>
        <taxon>Insecta</taxon>
        <taxon>Pterygota</taxon>
        <taxon>Neoptera</taxon>
        <taxon>Endopterygota</taxon>
        <taxon>Coleoptera</taxon>
        <taxon>Polyphaga</taxon>
        <taxon>Elateriformia</taxon>
        <taxon>Elateroidea</taxon>
        <taxon>Lampyridae</taxon>
        <taxon>Lampyrinae</taxon>
        <taxon>Photinus</taxon>
    </lineage>
</organism>
<dbReference type="CDD" id="cd18106">
    <property type="entry name" value="SpoU-like_RNMTL1"/>
    <property type="match status" value="1"/>
</dbReference>
<dbReference type="SUPFAM" id="SSF55315">
    <property type="entry name" value="L30e-like"/>
    <property type="match status" value="1"/>
</dbReference>
<dbReference type="PANTHER" id="PTHR43191:SF2">
    <property type="entry name" value="RRNA METHYLTRANSFERASE 3, MITOCHONDRIAL"/>
    <property type="match status" value="1"/>
</dbReference>
<dbReference type="FunCoup" id="A0A5N4ADV1">
    <property type="interactions" value="39"/>
</dbReference>
<dbReference type="GO" id="GO:0003723">
    <property type="term" value="F:RNA binding"/>
    <property type="evidence" value="ECO:0007669"/>
    <property type="project" value="InterPro"/>
</dbReference>
<sequence length="412" mass="45901">MSFITKAIVNSLHGKVVYLQRIQTYARWSHRRPRKVFSEDGELLQSTATVETPLVSPPPPRSTPETPEPAQPEIQEVKQKRRKPKYSHAVSNSRITGLLETIIDDDGNLVYTKLKDNNSAISQLLLTVKSRRDQIKKDLALLEGKRLIKEALEAKCTLKSLLFSRKSDVEYLKPYLPKSGAKVFKIPYREIQLWSDLTTAPGLMGIFRTPDVSKYGATDSLPITVICDNIREPGNLGAILRTVAGVGVEKVLLTSGCVDLWDTKVLRSACGAHFHVQIHRKLDWAEILNIVHEMQSVVFLADNKIVSQTEGQDEGVPKARSLEEIVAHMQLLPYYSVQFANFQSVALIIGGETHGLSEESFRLADSVNGVRLHIPLSNNIDSLNAGTALGVILFEIKKQLLLAKAVQQQIKN</sequence>
<dbReference type="InterPro" id="IPR029028">
    <property type="entry name" value="Alpha/beta_knot_MTases"/>
</dbReference>
<keyword evidence="6" id="KW-1185">Reference proteome</keyword>
<dbReference type="PANTHER" id="PTHR43191">
    <property type="entry name" value="RRNA METHYLTRANSFERASE 3"/>
    <property type="match status" value="1"/>
</dbReference>
<dbReference type="SUPFAM" id="SSF75217">
    <property type="entry name" value="alpha/beta knot"/>
    <property type="match status" value="1"/>
</dbReference>
<dbReference type="GO" id="GO:0005737">
    <property type="term" value="C:cytoplasm"/>
    <property type="evidence" value="ECO:0007669"/>
    <property type="project" value="UniProtKB-ARBA"/>
</dbReference>
<evidence type="ECO:0000256" key="2">
    <source>
        <dbReference type="ARBA" id="ARBA00022679"/>
    </source>
</evidence>
<dbReference type="Gene3D" id="3.30.1330.30">
    <property type="match status" value="1"/>
</dbReference>
<dbReference type="GO" id="GO:0006396">
    <property type="term" value="P:RNA processing"/>
    <property type="evidence" value="ECO:0007669"/>
    <property type="project" value="InterPro"/>
</dbReference>
<dbReference type="EMBL" id="VVIM01000008">
    <property type="protein sequence ID" value="KAB0795503.1"/>
    <property type="molecule type" value="Genomic_DNA"/>
</dbReference>
<reference evidence="5 6" key="1">
    <citation type="journal article" date="2018" name="Elife">
        <title>Firefly genomes illuminate parallel origins of bioluminescence in beetles.</title>
        <authorList>
            <person name="Fallon T.R."/>
            <person name="Lower S.E."/>
            <person name="Chang C.H."/>
            <person name="Bessho-Uehara M."/>
            <person name="Martin G.J."/>
            <person name="Bewick A.J."/>
            <person name="Behringer M."/>
            <person name="Debat H.J."/>
            <person name="Wong I."/>
            <person name="Day J.C."/>
            <person name="Suvorov A."/>
            <person name="Silva C.J."/>
            <person name="Stanger-Hall K.F."/>
            <person name="Hall D.W."/>
            <person name="Schmitz R.J."/>
            <person name="Nelson D.R."/>
            <person name="Lewis S.M."/>
            <person name="Shigenobu S."/>
            <person name="Bybee S.M."/>
            <person name="Larracuente A.M."/>
            <person name="Oba Y."/>
            <person name="Weng J.K."/>
        </authorList>
    </citation>
    <scope>NUCLEOTIDE SEQUENCE [LARGE SCALE GENOMIC DNA]</scope>
    <source>
        <strain evidence="5">1611_PpyrPB1</strain>
        <tissue evidence="5">Whole body</tissue>
    </source>
</reference>
<evidence type="ECO:0000259" key="4">
    <source>
        <dbReference type="SMART" id="SM00967"/>
    </source>
</evidence>
<dbReference type="AlphaFoldDB" id="A0A5N4ADV1"/>
<evidence type="ECO:0000256" key="3">
    <source>
        <dbReference type="SAM" id="MobiDB-lite"/>
    </source>
</evidence>
<dbReference type="SMART" id="SM00967">
    <property type="entry name" value="SpoU_sub_bind"/>
    <property type="match status" value="1"/>
</dbReference>
<dbReference type="InterPro" id="IPR029064">
    <property type="entry name" value="Ribosomal_eL30-like_sf"/>
</dbReference>
<protein>
    <recommendedName>
        <fullName evidence="4">RNA 2-O ribose methyltransferase substrate binding domain-containing protein</fullName>
    </recommendedName>
</protein>